<protein>
    <submittedName>
        <fullName evidence="1">Uncharacterized protein</fullName>
    </submittedName>
</protein>
<dbReference type="AlphaFoldDB" id="A0A811KX05"/>
<accession>A0A811KX05</accession>
<evidence type="ECO:0000313" key="1">
    <source>
        <dbReference type="EMBL" id="CAD5220360.1"/>
    </source>
</evidence>
<evidence type="ECO:0000313" key="2">
    <source>
        <dbReference type="Proteomes" id="UP000614601"/>
    </source>
</evidence>
<reference evidence="1" key="1">
    <citation type="submission" date="2020-09" db="EMBL/GenBank/DDBJ databases">
        <authorList>
            <person name="Kikuchi T."/>
        </authorList>
    </citation>
    <scope>NUCLEOTIDE SEQUENCE</scope>
    <source>
        <strain evidence="1">SH1</strain>
    </source>
</reference>
<comment type="caution">
    <text evidence="1">The sequence shown here is derived from an EMBL/GenBank/DDBJ whole genome shotgun (WGS) entry which is preliminary data.</text>
</comment>
<proteinExistence type="predicted"/>
<gene>
    <name evidence="1" type="ORF">BOKJ2_LOCUS8905</name>
</gene>
<sequence>MSINLPAIKNNVKHNNNINKVKKNKLIGPLPPLEKNKKDASSMWKRLEHKPVILPKLLVAEKAPSIDLYSTDGGNIHQTSAELAKKLDFFSKFLTDKSLDAKKVSEYLKFQNFCQVHGDSEKKQRLFYSLKARKSIIQREIEVVKQELQGYDSAEKLFNVFFANKDKDIHELCDETIEKYSNLSYELVSLKAKEEHWKTKLKLQKAVANRYIDHDQITMLHKELDIELLLIVRLDKDIATLVTQSYDMLSSDPVEVSTPEADDLRPQSKQYMEALNQLIHLKGGKKQKRAK</sequence>
<dbReference type="EMBL" id="CAJFDH010000004">
    <property type="protein sequence ID" value="CAD5220360.1"/>
    <property type="molecule type" value="Genomic_DNA"/>
</dbReference>
<keyword evidence="2" id="KW-1185">Reference proteome</keyword>
<dbReference type="Proteomes" id="UP000783686">
    <property type="component" value="Unassembled WGS sequence"/>
</dbReference>
<dbReference type="OrthoDB" id="10414412at2759"/>
<organism evidence="1 2">
    <name type="scientific">Bursaphelenchus okinawaensis</name>
    <dbReference type="NCBI Taxonomy" id="465554"/>
    <lineage>
        <taxon>Eukaryota</taxon>
        <taxon>Metazoa</taxon>
        <taxon>Ecdysozoa</taxon>
        <taxon>Nematoda</taxon>
        <taxon>Chromadorea</taxon>
        <taxon>Rhabditida</taxon>
        <taxon>Tylenchina</taxon>
        <taxon>Tylenchomorpha</taxon>
        <taxon>Aphelenchoidea</taxon>
        <taxon>Aphelenchoididae</taxon>
        <taxon>Bursaphelenchus</taxon>
    </lineage>
</organism>
<dbReference type="EMBL" id="CAJFCW020000004">
    <property type="protein sequence ID" value="CAG9113576.1"/>
    <property type="molecule type" value="Genomic_DNA"/>
</dbReference>
<name>A0A811KX05_9BILA</name>
<dbReference type="Proteomes" id="UP000614601">
    <property type="component" value="Unassembled WGS sequence"/>
</dbReference>